<gene>
    <name evidence="1" type="ORF">LCGC14_1811030</name>
</gene>
<dbReference type="EMBL" id="LAZR01017590">
    <property type="protein sequence ID" value="KKL99782.1"/>
    <property type="molecule type" value="Genomic_DNA"/>
</dbReference>
<comment type="caution">
    <text evidence="1">The sequence shown here is derived from an EMBL/GenBank/DDBJ whole genome shotgun (WGS) entry which is preliminary data.</text>
</comment>
<sequence length="60" mass="6548">MSDSMIERFGYPCICSVCSGAMEDQRCSGCNKVFCTPCFVSHPCATSAYRKRDKPAKGDA</sequence>
<evidence type="ECO:0000313" key="1">
    <source>
        <dbReference type="EMBL" id="KKL99782.1"/>
    </source>
</evidence>
<accession>A0A0F9JLI6</accession>
<name>A0A0F9JLI6_9ZZZZ</name>
<proteinExistence type="predicted"/>
<dbReference type="AlphaFoldDB" id="A0A0F9JLI6"/>
<reference evidence="1" key="1">
    <citation type="journal article" date="2015" name="Nature">
        <title>Complex archaea that bridge the gap between prokaryotes and eukaryotes.</title>
        <authorList>
            <person name="Spang A."/>
            <person name="Saw J.H."/>
            <person name="Jorgensen S.L."/>
            <person name="Zaremba-Niedzwiedzka K."/>
            <person name="Martijn J."/>
            <person name="Lind A.E."/>
            <person name="van Eijk R."/>
            <person name="Schleper C."/>
            <person name="Guy L."/>
            <person name="Ettema T.J."/>
        </authorList>
    </citation>
    <scope>NUCLEOTIDE SEQUENCE</scope>
</reference>
<protein>
    <submittedName>
        <fullName evidence="1">Uncharacterized protein</fullName>
    </submittedName>
</protein>
<organism evidence="1">
    <name type="scientific">marine sediment metagenome</name>
    <dbReference type="NCBI Taxonomy" id="412755"/>
    <lineage>
        <taxon>unclassified sequences</taxon>
        <taxon>metagenomes</taxon>
        <taxon>ecological metagenomes</taxon>
    </lineage>
</organism>